<dbReference type="EMBL" id="FNDN01000004">
    <property type="protein sequence ID" value="SDH95260.1"/>
    <property type="molecule type" value="Genomic_DNA"/>
</dbReference>
<keyword evidence="2" id="KW-1185">Reference proteome</keyword>
<name>A0A1G8GLT2_9NOCA</name>
<dbReference type="Proteomes" id="UP000183263">
    <property type="component" value="Unassembled WGS sequence"/>
</dbReference>
<accession>A0A1G8GLT2</accession>
<dbReference type="RefSeq" id="WP_139183198.1">
    <property type="nucleotide sequence ID" value="NZ_CP048813.1"/>
</dbReference>
<reference evidence="1 2" key="1">
    <citation type="submission" date="2016-10" db="EMBL/GenBank/DDBJ databases">
        <authorList>
            <person name="de Groot N.N."/>
        </authorList>
    </citation>
    <scope>NUCLEOTIDE SEQUENCE [LARGE SCALE GENOMIC DNA]</scope>
    <source>
        <strain evidence="1 2">DSM 44892</strain>
    </source>
</reference>
<dbReference type="AlphaFoldDB" id="A0A1G8GLT2"/>
<evidence type="ECO:0008006" key="3">
    <source>
        <dbReference type="Google" id="ProtNLM"/>
    </source>
</evidence>
<evidence type="ECO:0000313" key="2">
    <source>
        <dbReference type="Proteomes" id="UP000183263"/>
    </source>
</evidence>
<evidence type="ECO:0000313" key="1">
    <source>
        <dbReference type="EMBL" id="SDH95260.1"/>
    </source>
</evidence>
<proteinExistence type="predicted"/>
<gene>
    <name evidence="1" type="ORF">SAMN05444695_104141</name>
</gene>
<sequence>MTSLRPLIPVVLVSSALVAGACATTPDRTDRADTRTTAEAAAAPVTARDQIGFLRPIGSCGEVAWVLSDLLGDLVEIDADVSVEEYRCAWGPEGTVGTDPARTGARVEGTATNPGFTPDAVRAAHTSTLLSSPATEAARAVAYSRDTATTRTVVVETPDARVEVVLTGALSESSADAVLADLMTLIEQP</sequence>
<protein>
    <recommendedName>
        <fullName evidence="3">DUF3558 domain-containing protein</fullName>
    </recommendedName>
</protein>
<organism evidence="1 2">
    <name type="scientific">Rhodococcus triatomae</name>
    <dbReference type="NCBI Taxonomy" id="300028"/>
    <lineage>
        <taxon>Bacteria</taxon>
        <taxon>Bacillati</taxon>
        <taxon>Actinomycetota</taxon>
        <taxon>Actinomycetes</taxon>
        <taxon>Mycobacteriales</taxon>
        <taxon>Nocardiaceae</taxon>
        <taxon>Rhodococcus</taxon>
    </lineage>
</organism>
<dbReference type="PROSITE" id="PS51257">
    <property type="entry name" value="PROKAR_LIPOPROTEIN"/>
    <property type="match status" value="1"/>
</dbReference>